<dbReference type="Pfam" id="PF14659">
    <property type="entry name" value="Phage_int_SAM_3"/>
    <property type="match status" value="1"/>
</dbReference>
<dbReference type="InterPro" id="IPR002104">
    <property type="entry name" value="Integrase_catalytic"/>
</dbReference>
<dbReference type="PANTHER" id="PTHR30349">
    <property type="entry name" value="PHAGE INTEGRASE-RELATED"/>
    <property type="match status" value="1"/>
</dbReference>
<dbReference type="PROSITE" id="PS51898">
    <property type="entry name" value="TYR_RECOMBINASE"/>
    <property type="match status" value="1"/>
</dbReference>
<dbReference type="EMBL" id="QSTI01000018">
    <property type="protein sequence ID" value="RGM47198.1"/>
    <property type="molecule type" value="Genomic_DNA"/>
</dbReference>
<evidence type="ECO:0000313" key="8">
    <source>
        <dbReference type="Proteomes" id="UP000260717"/>
    </source>
</evidence>
<dbReference type="Gene3D" id="3.30.160.60">
    <property type="entry name" value="Classic Zinc Finger"/>
    <property type="match status" value="1"/>
</dbReference>
<dbReference type="Gene3D" id="1.10.443.10">
    <property type="entry name" value="Intergrase catalytic core"/>
    <property type="match status" value="1"/>
</dbReference>
<organism evidence="7 8">
    <name type="scientific">Agathobacter rectalis</name>
    <dbReference type="NCBI Taxonomy" id="39491"/>
    <lineage>
        <taxon>Bacteria</taxon>
        <taxon>Bacillati</taxon>
        <taxon>Bacillota</taxon>
        <taxon>Clostridia</taxon>
        <taxon>Lachnospirales</taxon>
        <taxon>Lachnospiraceae</taxon>
        <taxon>Agathobacter</taxon>
    </lineage>
</organism>
<dbReference type="Pfam" id="PF00589">
    <property type="entry name" value="Phage_integrase"/>
    <property type="match status" value="1"/>
</dbReference>
<dbReference type="Proteomes" id="UP000260717">
    <property type="component" value="Unassembled WGS sequence"/>
</dbReference>
<reference evidence="7 8" key="1">
    <citation type="submission" date="2018-08" db="EMBL/GenBank/DDBJ databases">
        <title>A genome reference for cultivated species of the human gut microbiota.</title>
        <authorList>
            <person name="Zou Y."/>
            <person name="Xue W."/>
            <person name="Luo G."/>
        </authorList>
    </citation>
    <scope>NUCLEOTIDE SEQUENCE [LARGE SCALE GENOMIC DNA]</scope>
    <source>
        <strain evidence="7 8">OM08-12AT</strain>
    </source>
</reference>
<evidence type="ECO:0000313" key="7">
    <source>
        <dbReference type="EMBL" id="RGM47198.1"/>
    </source>
</evidence>
<proteinExistence type="inferred from homology"/>
<dbReference type="GO" id="GO:0003677">
    <property type="term" value="F:DNA binding"/>
    <property type="evidence" value="ECO:0007669"/>
    <property type="project" value="UniProtKB-KW"/>
</dbReference>
<evidence type="ECO:0000256" key="5">
    <source>
        <dbReference type="ARBA" id="ARBA00023172"/>
    </source>
</evidence>
<feature type="domain" description="Tyr recombinase" evidence="6">
    <location>
        <begin position="168"/>
        <end position="377"/>
    </location>
</feature>
<dbReference type="AlphaFoldDB" id="A0A3E4WY64"/>
<dbReference type="InterPro" id="IPR050090">
    <property type="entry name" value="Tyrosine_recombinase_XerCD"/>
</dbReference>
<comment type="function">
    <text evidence="1">Site-specific tyrosine recombinase, which acts by catalyzing the cutting and rejoining of the recombining DNA molecules.</text>
</comment>
<dbReference type="InterPro" id="IPR013762">
    <property type="entry name" value="Integrase-like_cat_sf"/>
</dbReference>
<dbReference type="InterPro" id="IPR004107">
    <property type="entry name" value="Integrase_SAM-like_N"/>
</dbReference>
<keyword evidence="3" id="KW-0229">DNA integration</keyword>
<dbReference type="GO" id="GO:0006310">
    <property type="term" value="P:DNA recombination"/>
    <property type="evidence" value="ECO:0007669"/>
    <property type="project" value="UniProtKB-KW"/>
</dbReference>
<dbReference type="Gene3D" id="1.10.150.130">
    <property type="match status" value="1"/>
</dbReference>
<sequence>MAKQKDKGLPTGITLRKDGRYMWRFKYSGVTYSGYSRKLPDAKKALRDKRYEVEHGLYSKEKAILFDAWFVEWLDVYKKADCKESTINLYKNVYNRYIKKIFGKKQVKNLRADMIQKFINKAATERSKTVASTINFLLYDSLRQAARNGIISKNPMENTTPPKFKDSKKGKALSADIEKQFLEAAKESYYYPLYRMASLTGMRIGEVLGLQWQDVDFEHGEIHITHTLCYVPGKGQYLDTPKSKASRRIIPMEKGSELYVLLKEWRSKQRLQKFKTGKYWQPLEGMENIVFTSNHGTPHFDMNVRTDQRKIVADMKEAGIKIDTCTFHTLRHCFATRCIENGMDPKVLQAILGHSTFAMTMDLYCDVMEDTKRKELNKIMAVL</sequence>
<dbReference type="GO" id="GO:0015074">
    <property type="term" value="P:DNA integration"/>
    <property type="evidence" value="ECO:0007669"/>
    <property type="project" value="UniProtKB-KW"/>
</dbReference>
<dbReference type="SUPFAM" id="SSF56349">
    <property type="entry name" value="DNA breaking-rejoining enzymes"/>
    <property type="match status" value="1"/>
</dbReference>
<evidence type="ECO:0000256" key="3">
    <source>
        <dbReference type="ARBA" id="ARBA00022908"/>
    </source>
</evidence>
<evidence type="ECO:0000259" key="6">
    <source>
        <dbReference type="PROSITE" id="PS51898"/>
    </source>
</evidence>
<evidence type="ECO:0000256" key="1">
    <source>
        <dbReference type="ARBA" id="ARBA00003283"/>
    </source>
</evidence>
<dbReference type="InterPro" id="IPR010998">
    <property type="entry name" value="Integrase_recombinase_N"/>
</dbReference>
<gene>
    <name evidence="7" type="ORF">DXC13_10985</name>
</gene>
<keyword evidence="4" id="KW-0238">DNA-binding</keyword>
<comment type="similarity">
    <text evidence="2">Belongs to the 'phage' integrase family.</text>
</comment>
<protein>
    <submittedName>
        <fullName evidence="7">Site-specific integrase</fullName>
    </submittedName>
</protein>
<dbReference type="InterPro" id="IPR011010">
    <property type="entry name" value="DNA_brk_join_enz"/>
</dbReference>
<name>A0A3E4WY64_9FIRM</name>
<dbReference type="PANTHER" id="PTHR30349:SF64">
    <property type="entry name" value="PROPHAGE INTEGRASE INTD-RELATED"/>
    <property type="match status" value="1"/>
</dbReference>
<keyword evidence="5" id="KW-0233">DNA recombination</keyword>
<evidence type="ECO:0000256" key="4">
    <source>
        <dbReference type="ARBA" id="ARBA00023125"/>
    </source>
</evidence>
<accession>A0A3E4WY64</accession>
<comment type="caution">
    <text evidence="7">The sequence shown here is derived from an EMBL/GenBank/DDBJ whole genome shotgun (WGS) entry which is preliminary data.</text>
</comment>
<dbReference type="CDD" id="cd01189">
    <property type="entry name" value="INT_ICEBs1_C_like"/>
    <property type="match status" value="1"/>
</dbReference>
<evidence type="ECO:0000256" key="2">
    <source>
        <dbReference type="ARBA" id="ARBA00008857"/>
    </source>
</evidence>